<sequence length="209" mass="24133">LAVWITDNEGFAVSESTVYRILRKEGLVKRLEVQLMAGKEYHTKTTRPHQMWATDASYFKVVGWGYYYLVTVMDDYSRFILAWKLQKDMSANSLIEVIQEAVDATGMTEVPVEDRTRLLSDNGAGYVSRSFRDYLQLVGICHILAAPYHPQTNGKLERYHQSIKREVNQVPYELPGQLKMAIADFVDYYNYRRYHKALGNVMPADVLYG</sequence>
<dbReference type="PROSITE" id="PS50994">
    <property type="entry name" value="INTEGRASE"/>
    <property type="match status" value="1"/>
</dbReference>
<evidence type="ECO:0000313" key="2">
    <source>
        <dbReference type="EMBL" id="GAH84584.1"/>
    </source>
</evidence>
<dbReference type="AlphaFoldDB" id="X1K2T1"/>
<dbReference type="SUPFAM" id="SSF53098">
    <property type="entry name" value="Ribonuclease H-like"/>
    <property type="match status" value="1"/>
</dbReference>
<comment type="caution">
    <text evidence="2">The sequence shown here is derived from an EMBL/GenBank/DDBJ whole genome shotgun (WGS) entry which is preliminary data.</text>
</comment>
<organism evidence="2">
    <name type="scientific">marine sediment metagenome</name>
    <dbReference type="NCBI Taxonomy" id="412755"/>
    <lineage>
        <taxon>unclassified sequences</taxon>
        <taxon>metagenomes</taxon>
        <taxon>ecological metagenomes</taxon>
    </lineage>
</organism>
<reference evidence="2" key="1">
    <citation type="journal article" date="2014" name="Front. Microbiol.">
        <title>High frequency of phylogenetically diverse reductive dehalogenase-homologous genes in deep subseafloor sedimentary metagenomes.</title>
        <authorList>
            <person name="Kawai M."/>
            <person name="Futagami T."/>
            <person name="Toyoda A."/>
            <person name="Takaki Y."/>
            <person name="Nishi S."/>
            <person name="Hori S."/>
            <person name="Arai W."/>
            <person name="Tsubouchi T."/>
            <person name="Morono Y."/>
            <person name="Uchiyama I."/>
            <person name="Ito T."/>
            <person name="Fujiyama A."/>
            <person name="Inagaki F."/>
            <person name="Takami H."/>
        </authorList>
    </citation>
    <scope>NUCLEOTIDE SEQUENCE</scope>
    <source>
        <strain evidence="2">Expedition CK06-06</strain>
    </source>
</reference>
<dbReference type="GO" id="GO:0003676">
    <property type="term" value="F:nucleic acid binding"/>
    <property type="evidence" value="ECO:0007669"/>
    <property type="project" value="InterPro"/>
</dbReference>
<dbReference type="InterPro" id="IPR036397">
    <property type="entry name" value="RNaseH_sf"/>
</dbReference>
<dbReference type="InterPro" id="IPR001584">
    <property type="entry name" value="Integrase_cat-core"/>
</dbReference>
<name>X1K2T1_9ZZZZ</name>
<dbReference type="GO" id="GO:0015074">
    <property type="term" value="P:DNA integration"/>
    <property type="evidence" value="ECO:0007669"/>
    <property type="project" value="InterPro"/>
</dbReference>
<dbReference type="Pfam" id="PF00665">
    <property type="entry name" value="rve"/>
    <property type="match status" value="1"/>
</dbReference>
<feature type="non-terminal residue" evidence="2">
    <location>
        <position position="209"/>
    </location>
</feature>
<proteinExistence type="predicted"/>
<dbReference type="InterPro" id="IPR012337">
    <property type="entry name" value="RNaseH-like_sf"/>
</dbReference>
<gene>
    <name evidence="2" type="ORF">S03H2_65165</name>
</gene>
<dbReference type="PANTHER" id="PTHR46889:SF4">
    <property type="entry name" value="TRANSPOSASE INSO FOR INSERTION SEQUENCE ELEMENT IS911B-RELATED"/>
    <property type="match status" value="1"/>
</dbReference>
<dbReference type="PANTHER" id="PTHR46889">
    <property type="entry name" value="TRANSPOSASE INSF FOR INSERTION SEQUENCE IS3B-RELATED"/>
    <property type="match status" value="1"/>
</dbReference>
<protein>
    <recommendedName>
        <fullName evidence="1">Integrase catalytic domain-containing protein</fullName>
    </recommendedName>
</protein>
<dbReference type="InterPro" id="IPR050900">
    <property type="entry name" value="Transposase_IS3/IS150/IS904"/>
</dbReference>
<accession>X1K2T1</accession>
<dbReference type="Gene3D" id="3.30.420.10">
    <property type="entry name" value="Ribonuclease H-like superfamily/Ribonuclease H"/>
    <property type="match status" value="1"/>
</dbReference>
<feature type="domain" description="Integrase catalytic" evidence="1">
    <location>
        <begin position="44"/>
        <end position="209"/>
    </location>
</feature>
<dbReference type="EMBL" id="BARU01042406">
    <property type="protein sequence ID" value="GAH84584.1"/>
    <property type="molecule type" value="Genomic_DNA"/>
</dbReference>
<evidence type="ECO:0000259" key="1">
    <source>
        <dbReference type="PROSITE" id="PS50994"/>
    </source>
</evidence>
<feature type="non-terminal residue" evidence="2">
    <location>
        <position position="1"/>
    </location>
</feature>